<organism evidence="1 2">
    <name type="scientific">Trifolium pratense</name>
    <name type="common">Red clover</name>
    <dbReference type="NCBI Taxonomy" id="57577"/>
    <lineage>
        <taxon>Eukaryota</taxon>
        <taxon>Viridiplantae</taxon>
        <taxon>Streptophyta</taxon>
        <taxon>Embryophyta</taxon>
        <taxon>Tracheophyta</taxon>
        <taxon>Spermatophyta</taxon>
        <taxon>Magnoliopsida</taxon>
        <taxon>eudicotyledons</taxon>
        <taxon>Gunneridae</taxon>
        <taxon>Pentapetalae</taxon>
        <taxon>rosids</taxon>
        <taxon>fabids</taxon>
        <taxon>Fabales</taxon>
        <taxon>Fabaceae</taxon>
        <taxon>Papilionoideae</taxon>
        <taxon>50 kb inversion clade</taxon>
        <taxon>NPAAA clade</taxon>
        <taxon>Hologalegina</taxon>
        <taxon>IRL clade</taxon>
        <taxon>Trifolieae</taxon>
        <taxon>Trifolium</taxon>
    </lineage>
</organism>
<protein>
    <submittedName>
        <fullName evidence="1">Uncharacterized protein</fullName>
    </submittedName>
</protein>
<dbReference type="Proteomes" id="UP001177021">
    <property type="component" value="Unassembled WGS sequence"/>
</dbReference>
<evidence type="ECO:0000313" key="1">
    <source>
        <dbReference type="EMBL" id="CAJ2662486.1"/>
    </source>
</evidence>
<keyword evidence="2" id="KW-1185">Reference proteome</keyword>
<proteinExistence type="predicted"/>
<dbReference type="EMBL" id="CASHSV030000409">
    <property type="protein sequence ID" value="CAJ2662486.1"/>
    <property type="molecule type" value="Genomic_DNA"/>
</dbReference>
<name>A0ACB0KZG6_TRIPR</name>
<reference evidence="1" key="1">
    <citation type="submission" date="2023-10" db="EMBL/GenBank/DDBJ databases">
        <authorList>
            <person name="Rodriguez Cubillos JULIANA M."/>
            <person name="De Vega J."/>
        </authorList>
    </citation>
    <scope>NUCLEOTIDE SEQUENCE</scope>
</reference>
<accession>A0ACB0KZG6</accession>
<sequence length="676" mass="77291">MNQSTRDTGKTGPTAAEYQRQRSDESTNIMSNNNSDGGDRGEYEDEYGGQNGNGDEDCSGDDSVEYEDEHEHEGNEDDRGKYEDEHEGNGDEDGSGDDSGGEYGDLSGDGDGDGSEYSSSEESDENNSTEDEITIDGLTDILKIDMKNISIDDVSRYDFCDLEVAYQFNCWYSRMNGFSVRKSKHTIDNEGRLQHLFWCDGESRLNYRVFGDVLAFDATYRKIKYMCPFVVFSGVNHHNQIVFATALVSKENEETYVWLLEQFMEAMEGKMPIYVITDGDLAMKNAIRRVFPRAHHRLCAWHLLCNTISNVGIPDVMPYLKKCMLGDIEVSRFEETWDEMVNKFGLEDNTWIRDLYEKRNMCATALICGNFFAGIRTTSWCEALHSHIGKFVQSRCNLTDFVEQFHRCLTYFRFREVESDFESNYGQFVLQTSLRSIERFASRHFTNKMFILFRPVLSKASLIRVLECHEMAMYSIYLVTKWKSSRIVWNVSYCPSPVDIRCSCQRMESIGLPCEHIIVVLVNLDFDELPGYLVLNRWSKTAKENISGSCTNASFYWDSHLIARLANLHYLFKELAVVAHRNDEDYKHIVNLMTVEINKLREKHGNAGSAENIETENIDETLKDPEIVRSKEYGQSTKGSSYKCGACGIVGHNIRSCQNITANTTMNEQSDSQMVS</sequence>
<gene>
    <name evidence="1" type="ORF">MILVUS5_LOCUS28062</name>
</gene>
<evidence type="ECO:0000313" key="2">
    <source>
        <dbReference type="Proteomes" id="UP001177021"/>
    </source>
</evidence>
<comment type="caution">
    <text evidence="1">The sequence shown here is derived from an EMBL/GenBank/DDBJ whole genome shotgun (WGS) entry which is preliminary data.</text>
</comment>